<proteinExistence type="predicted"/>
<protein>
    <submittedName>
        <fullName evidence="4">KaiC domain-containing protein</fullName>
    </submittedName>
</protein>
<keyword evidence="2" id="KW-0067">ATP-binding</keyword>
<name>A0ABD4TN73_9EURY</name>
<dbReference type="InterPro" id="IPR014774">
    <property type="entry name" value="KaiC-like_dom"/>
</dbReference>
<dbReference type="Gene3D" id="3.40.50.300">
    <property type="entry name" value="P-loop containing nucleotide triphosphate hydrolases"/>
    <property type="match status" value="1"/>
</dbReference>
<accession>A0ABD4TN73</accession>
<dbReference type="SUPFAM" id="SSF52540">
    <property type="entry name" value="P-loop containing nucleoside triphosphate hydrolases"/>
    <property type="match status" value="1"/>
</dbReference>
<dbReference type="InterPro" id="IPR027417">
    <property type="entry name" value="P-loop_NTPase"/>
</dbReference>
<organism evidence="4 5">
    <name type="scientific">Methanocalculus taiwanensis</name>
    <dbReference type="NCBI Taxonomy" id="106207"/>
    <lineage>
        <taxon>Archaea</taxon>
        <taxon>Methanobacteriati</taxon>
        <taxon>Methanobacteriota</taxon>
        <taxon>Stenosarchaea group</taxon>
        <taxon>Methanomicrobia</taxon>
        <taxon>Methanomicrobiales</taxon>
        <taxon>Methanocalculaceae</taxon>
        <taxon>Methanocalculus</taxon>
    </lineage>
</organism>
<dbReference type="InterPro" id="IPR022420">
    <property type="entry name" value="Circ_KaiC_arc"/>
</dbReference>
<evidence type="ECO:0000259" key="3">
    <source>
        <dbReference type="PROSITE" id="PS51146"/>
    </source>
</evidence>
<keyword evidence="5" id="KW-1185">Reference proteome</keyword>
<comment type="caution">
    <text evidence="4">The sequence shown here is derived from an EMBL/GenBank/DDBJ whole genome shotgun (WGS) entry which is preliminary data.</text>
</comment>
<dbReference type="GO" id="GO:0005524">
    <property type="term" value="F:ATP binding"/>
    <property type="evidence" value="ECO:0007669"/>
    <property type="project" value="UniProtKB-KW"/>
</dbReference>
<dbReference type="AlphaFoldDB" id="A0ABD4TN73"/>
<evidence type="ECO:0000313" key="5">
    <source>
        <dbReference type="Proteomes" id="UP001524383"/>
    </source>
</evidence>
<dbReference type="InterPro" id="IPR010624">
    <property type="entry name" value="KaiC_dom"/>
</dbReference>
<dbReference type="Proteomes" id="UP001524383">
    <property type="component" value="Unassembled WGS sequence"/>
</dbReference>
<keyword evidence="1" id="KW-0547">Nucleotide-binding</keyword>
<feature type="domain" description="KaiC" evidence="3">
    <location>
        <begin position="22"/>
        <end position="250"/>
    </location>
</feature>
<dbReference type="PROSITE" id="PS51146">
    <property type="entry name" value="KAIC"/>
    <property type="match status" value="1"/>
</dbReference>
<dbReference type="PANTHER" id="PTHR43637">
    <property type="entry name" value="UPF0273 PROTEIN TM_0370"/>
    <property type="match status" value="1"/>
</dbReference>
<reference evidence="4 5" key="1">
    <citation type="submission" date="2019-08" db="EMBL/GenBank/DDBJ databases">
        <authorList>
            <person name="Chen S.-C."/>
            <person name="Lai M.-C."/>
            <person name="You Y.-T."/>
        </authorList>
    </citation>
    <scope>NUCLEOTIDE SEQUENCE [LARGE SCALE GENOMIC DNA]</scope>
    <source>
        <strain evidence="4 5">P2F9704a</strain>
    </source>
</reference>
<dbReference type="Pfam" id="PF06745">
    <property type="entry name" value="ATPase"/>
    <property type="match status" value="1"/>
</dbReference>
<dbReference type="PANTHER" id="PTHR43637:SF1">
    <property type="entry name" value="UPF0273 PROTEIN TM_0370"/>
    <property type="match status" value="1"/>
</dbReference>
<evidence type="ECO:0000256" key="2">
    <source>
        <dbReference type="ARBA" id="ARBA00022840"/>
    </source>
</evidence>
<dbReference type="NCBIfam" id="TIGR03880">
    <property type="entry name" value="KaiC_arch_3"/>
    <property type="match status" value="1"/>
</dbReference>
<sequence length="250" mass="28383">MPKPPEHERAAEVKRSSTRTEQRIKLGIEGLDEMLGGGLVQNSVTGIIGTYGTGKTTFAINFIFEGLKQGEVCILISLDERAEMLMESIRRRGYELDKYLDKTFFLIKLDPTDFTLAVNSIKNDIPTLIQETNASRVVIDPISLFEGLLPDEASRRLEMFKFVERMRDENCTLVMTSETDTQIPYASKYGLVEYLVDCVILLRYVRASDLSGTHLAVEVVKMRRSQHSREIKPYEIQPDDVVVYSEASVF</sequence>
<dbReference type="EMBL" id="VOTZ01000013">
    <property type="protein sequence ID" value="MCQ1538740.1"/>
    <property type="molecule type" value="Genomic_DNA"/>
</dbReference>
<evidence type="ECO:0000313" key="4">
    <source>
        <dbReference type="EMBL" id="MCQ1538740.1"/>
    </source>
</evidence>
<gene>
    <name evidence="4" type="ORF">FTO68_07055</name>
</gene>
<evidence type="ECO:0000256" key="1">
    <source>
        <dbReference type="ARBA" id="ARBA00022741"/>
    </source>
</evidence>